<reference evidence="1 2" key="1">
    <citation type="submission" date="2014-09" db="EMBL/GenBank/DDBJ databases">
        <authorList>
            <person name="Magalhaes I.L.F."/>
            <person name="Oliveira U."/>
            <person name="Santos F.R."/>
            <person name="Vidigal T.H.D.A."/>
            <person name="Brescovit A.D."/>
            <person name="Santos A.J."/>
        </authorList>
    </citation>
    <scope>NUCLEOTIDE SEQUENCE [LARGE SCALE GENOMIC DNA]</scope>
</reference>
<sequence>MSLLLVPRPAHFDLYIITNLTVLASDALRLPSVRLISYLPKRVPRRDVHAMFLGSQEQRNAPRYAD</sequence>
<dbReference type="Proteomes" id="UP000054845">
    <property type="component" value="Unassembled WGS sequence"/>
</dbReference>
<dbReference type="EMBL" id="CCYA01000265">
    <property type="protein sequence ID" value="CEH17870.1"/>
    <property type="molecule type" value="Genomic_DNA"/>
</dbReference>
<proteinExistence type="predicted"/>
<name>A0A0P1BNQ0_9BASI</name>
<accession>A0A0P1BNQ0</accession>
<dbReference type="AlphaFoldDB" id="A0A0P1BNQ0"/>
<organism evidence="1 2">
    <name type="scientific">Ceraceosorus bombacis</name>
    <dbReference type="NCBI Taxonomy" id="401625"/>
    <lineage>
        <taxon>Eukaryota</taxon>
        <taxon>Fungi</taxon>
        <taxon>Dikarya</taxon>
        <taxon>Basidiomycota</taxon>
        <taxon>Ustilaginomycotina</taxon>
        <taxon>Exobasidiomycetes</taxon>
        <taxon>Ceraceosorales</taxon>
        <taxon>Ceraceosoraceae</taxon>
        <taxon>Ceraceosorus</taxon>
    </lineage>
</organism>
<protein>
    <submittedName>
        <fullName evidence="1">Uncharacterized protein</fullName>
    </submittedName>
</protein>
<keyword evidence="2" id="KW-1185">Reference proteome</keyword>
<evidence type="ECO:0000313" key="2">
    <source>
        <dbReference type="Proteomes" id="UP000054845"/>
    </source>
</evidence>
<evidence type="ECO:0000313" key="1">
    <source>
        <dbReference type="EMBL" id="CEH17870.1"/>
    </source>
</evidence>